<dbReference type="STRING" id="930089.W6XW83"/>
<dbReference type="eggNOG" id="KOG1176">
    <property type="taxonomic scope" value="Eukaryota"/>
</dbReference>
<evidence type="ECO:0000259" key="2">
    <source>
        <dbReference type="Pfam" id="PF13193"/>
    </source>
</evidence>
<evidence type="ECO:0000313" key="4">
    <source>
        <dbReference type="Proteomes" id="UP000053841"/>
    </source>
</evidence>
<dbReference type="Pfam" id="PF00501">
    <property type="entry name" value="AMP-binding"/>
    <property type="match status" value="1"/>
</dbReference>
<dbReference type="PROSITE" id="PS00455">
    <property type="entry name" value="AMP_BINDING"/>
    <property type="match status" value="1"/>
</dbReference>
<feature type="domain" description="AMP-dependent synthetase/ligase" evidence="1">
    <location>
        <begin position="48"/>
        <end position="424"/>
    </location>
</feature>
<proteinExistence type="predicted"/>
<name>W6XW83_COCC2</name>
<dbReference type="InterPro" id="IPR020845">
    <property type="entry name" value="AMP-binding_CS"/>
</dbReference>
<dbReference type="Proteomes" id="UP000053841">
    <property type="component" value="Unassembled WGS sequence"/>
</dbReference>
<evidence type="ECO:0000313" key="3">
    <source>
        <dbReference type="EMBL" id="EUC30038.1"/>
    </source>
</evidence>
<dbReference type="PANTHER" id="PTHR24096">
    <property type="entry name" value="LONG-CHAIN-FATTY-ACID--COA LIGASE"/>
    <property type="match status" value="1"/>
</dbReference>
<sequence length="582" mass="64219">MVFHPPKWVPQMPLIPDSTSIFDFLLQEKYGRHKLSQSHRPFVCGISGRGYNVHEVSQRTTLIAKGLLKSLEWEVNSGTQWEKVVGVFAFNSIDTLPVAWAVQRLNGIVTPVNAMSTAEELTSQLRSAGAKALFTCASLLSTAIKAADIVGIPRRHIFLLEVATDQRNNGSCYFKTASRLAAEGQSLPPLQPMAWSPGQAKSQVAFLCYSSGTSGTPKGVLISHYNVISNIIQMHATERSIRKERLHSAHKTELDIGICVLPLSHIYALVAIAHTSLYRGDQCVIMPKYEINGFLQAIEMFRVSILYLVPPIILNLLQSPALVSKYDVSTISAVFTAAAPLGKEMALALEQAFPQWKIRQAYGLTESCVVVTNSVENDISPGSSGSLISGYEAKLLTPDGTEITTLDTPGELYLRSPSITSLGYFQNNQASKETFLADGWLRTGDEAMFRLSEQGKNEHLWITDRLKELIKVNGFQVAPSEIESHLLAHIAVADVCVIPVPDLRTGEAPKAYVVKAGYCRGIDDVSLGEILKLHVQEEKARYKWLKDIAFVDEIPKSGTGKILRNVVKEWEKGLRRHEGPRL</sequence>
<gene>
    <name evidence="3" type="ORF">COCCADRAFT_39680</name>
</gene>
<dbReference type="GO" id="GO:0016405">
    <property type="term" value="F:CoA-ligase activity"/>
    <property type="evidence" value="ECO:0007669"/>
    <property type="project" value="TreeGrafter"/>
</dbReference>
<dbReference type="Gene3D" id="3.40.50.12780">
    <property type="entry name" value="N-terminal domain of ligase-like"/>
    <property type="match status" value="1"/>
</dbReference>
<accession>W6XW83</accession>
<dbReference type="Pfam" id="PF13193">
    <property type="entry name" value="AMP-binding_C"/>
    <property type="match status" value="1"/>
</dbReference>
<dbReference type="InterPro" id="IPR025110">
    <property type="entry name" value="AMP-bd_C"/>
</dbReference>
<dbReference type="InterPro" id="IPR000873">
    <property type="entry name" value="AMP-dep_synth/lig_dom"/>
</dbReference>
<dbReference type="PANTHER" id="PTHR24096:SF422">
    <property type="entry name" value="BCDNA.GH02901"/>
    <property type="match status" value="1"/>
</dbReference>
<dbReference type="GeneID" id="19149060"/>
<dbReference type="AlphaFoldDB" id="W6XW83"/>
<evidence type="ECO:0008006" key="5">
    <source>
        <dbReference type="Google" id="ProtNLM"/>
    </source>
</evidence>
<dbReference type="Gene3D" id="3.30.300.30">
    <property type="match status" value="1"/>
</dbReference>
<dbReference type="HOGENOM" id="CLU_000022_59_2_1"/>
<keyword evidence="4" id="KW-1185">Reference proteome</keyword>
<dbReference type="OrthoDB" id="6509636at2759"/>
<protein>
    <recommendedName>
        <fullName evidence="5">AMP-dependent synthetase/ligase domain-containing protein</fullName>
    </recommendedName>
</protein>
<reference evidence="3 4" key="1">
    <citation type="journal article" date="2013" name="PLoS Genet.">
        <title>Comparative genome structure, secondary metabolite, and effector coding capacity across Cochliobolus pathogens.</title>
        <authorList>
            <person name="Condon B.J."/>
            <person name="Leng Y."/>
            <person name="Wu D."/>
            <person name="Bushley K.E."/>
            <person name="Ohm R.A."/>
            <person name="Otillar R."/>
            <person name="Martin J."/>
            <person name="Schackwitz W."/>
            <person name="Grimwood J."/>
            <person name="MohdZainudin N."/>
            <person name="Xue C."/>
            <person name="Wang R."/>
            <person name="Manning V.A."/>
            <person name="Dhillon B."/>
            <person name="Tu Z.J."/>
            <person name="Steffenson B.J."/>
            <person name="Salamov A."/>
            <person name="Sun H."/>
            <person name="Lowry S."/>
            <person name="LaButti K."/>
            <person name="Han J."/>
            <person name="Copeland A."/>
            <person name="Lindquist E."/>
            <person name="Barry K."/>
            <person name="Schmutz J."/>
            <person name="Baker S.E."/>
            <person name="Ciuffetti L.M."/>
            <person name="Grigoriev I.V."/>
            <person name="Zhong S."/>
            <person name="Turgeon B.G."/>
        </authorList>
    </citation>
    <scope>NUCLEOTIDE SEQUENCE [LARGE SCALE GENOMIC DNA]</scope>
    <source>
        <strain evidence="3 4">26-R-13</strain>
    </source>
</reference>
<dbReference type="RefSeq" id="XP_007715669.1">
    <property type="nucleotide sequence ID" value="XM_007717479.1"/>
</dbReference>
<dbReference type="SUPFAM" id="SSF56801">
    <property type="entry name" value="Acetyl-CoA synthetase-like"/>
    <property type="match status" value="1"/>
</dbReference>
<feature type="domain" description="AMP-binding enzyme C-terminal" evidence="2">
    <location>
        <begin position="481"/>
        <end position="561"/>
    </location>
</feature>
<dbReference type="KEGG" id="bze:COCCADRAFT_39680"/>
<dbReference type="InterPro" id="IPR045851">
    <property type="entry name" value="AMP-bd_C_sf"/>
</dbReference>
<evidence type="ECO:0000259" key="1">
    <source>
        <dbReference type="Pfam" id="PF00501"/>
    </source>
</evidence>
<dbReference type="InterPro" id="IPR042099">
    <property type="entry name" value="ANL_N_sf"/>
</dbReference>
<dbReference type="EMBL" id="KI964718">
    <property type="protein sequence ID" value="EUC30038.1"/>
    <property type="molecule type" value="Genomic_DNA"/>
</dbReference>
<organism evidence="3 4">
    <name type="scientific">Cochliobolus carbonum (strain 26-R-13)</name>
    <name type="common">Maize leaf spot fungus</name>
    <name type="synonym">Bipolaris zeicola</name>
    <dbReference type="NCBI Taxonomy" id="930089"/>
    <lineage>
        <taxon>Eukaryota</taxon>
        <taxon>Fungi</taxon>
        <taxon>Dikarya</taxon>
        <taxon>Ascomycota</taxon>
        <taxon>Pezizomycotina</taxon>
        <taxon>Dothideomycetes</taxon>
        <taxon>Pleosporomycetidae</taxon>
        <taxon>Pleosporales</taxon>
        <taxon>Pleosporineae</taxon>
        <taxon>Pleosporaceae</taxon>
        <taxon>Bipolaris</taxon>
    </lineage>
</organism>